<evidence type="ECO:0000256" key="13">
    <source>
        <dbReference type="ARBA" id="ARBA00023319"/>
    </source>
</evidence>
<evidence type="ECO:0000256" key="1">
    <source>
        <dbReference type="ARBA" id="ARBA00004251"/>
    </source>
</evidence>
<feature type="domain" description="Ig-like" evidence="22">
    <location>
        <begin position="8"/>
        <end position="138"/>
    </location>
</feature>
<feature type="signal peptide" evidence="21">
    <location>
        <begin position="1"/>
        <end position="23"/>
    </location>
</feature>
<evidence type="ECO:0000256" key="14">
    <source>
        <dbReference type="ARBA" id="ARBA00034105"/>
    </source>
</evidence>
<dbReference type="InterPro" id="IPR003599">
    <property type="entry name" value="Ig_sub"/>
</dbReference>
<dbReference type="GO" id="GO:0005886">
    <property type="term" value="C:plasma membrane"/>
    <property type="evidence" value="ECO:0007669"/>
    <property type="project" value="UniProtKB-SubCell"/>
</dbReference>
<protein>
    <recommendedName>
        <fullName evidence="17">Neuroplastin</fullName>
    </recommendedName>
    <alternativeName>
        <fullName evidence="18">Stromal cell-derived receptor 1</fullName>
    </alternativeName>
</protein>
<dbReference type="SUPFAM" id="SSF48726">
    <property type="entry name" value="Immunoglobulin"/>
    <property type="match status" value="3"/>
</dbReference>
<dbReference type="RefSeq" id="XP_028813684.1">
    <property type="nucleotide sequence ID" value="XM_028957851.1"/>
</dbReference>
<dbReference type="GO" id="GO:0007156">
    <property type="term" value="P:homophilic cell adhesion via plasma membrane adhesion molecules"/>
    <property type="evidence" value="ECO:0007669"/>
    <property type="project" value="TreeGrafter"/>
</dbReference>
<dbReference type="GO" id="GO:0051239">
    <property type="term" value="P:regulation of multicellular organismal process"/>
    <property type="evidence" value="ECO:0007669"/>
    <property type="project" value="UniProtKB-ARBA"/>
</dbReference>
<keyword evidence="3 20" id="KW-0812">Transmembrane</keyword>
<keyword evidence="5" id="KW-0677">Repeat</keyword>
<evidence type="ECO:0000256" key="21">
    <source>
        <dbReference type="SAM" id="SignalP"/>
    </source>
</evidence>
<keyword evidence="10 20" id="KW-0472">Membrane</keyword>
<dbReference type="Proteomes" id="UP000694580">
    <property type="component" value="Chromosome 17"/>
</dbReference>
<evidence type="ECO:0000256" key="18">
    <source>
        <dbReference type="ARBA" id="ARBA00081203"/>
    </source>
</evidence>
<evidence type="ECO:0000256" key="4">
    <source>
        <dbReference type="ARBA" id="ARBA00022729"/>
    </source>
</evidence>
<evidence type="ECO:0000313" key="24">
    <source>
        <dbReference type="Proteomes" id="UP000694580"/>
    </source>
</evidence>
<evidence type="ECO:0000256" key="5">
    <source>
        <dbReference type="ARBA" id="ARBA00022737"/>
    </source>
</evidence>
<dbReference type="Pfam" id="PF13927">
    <property type="entry name" value="Ig_3"/>
    <property type="match status" value="2"/>
</dbReference>
<gene>
    <name evidence="23" type="primary">LOC114766722</name>
</gene>
<dbReference type="GO" id="GO:0014069">
    <property type="term" value="C:postsynaptic density"/>
    <property type="evidence" value="ECO:0007669"/>
    <property type="project" value="UniProtKB-SubCell"/>
</dbReference>
<dbReference type="SMART" id="SM00409">
    <property type="entry name" value="IG"/>
    <property type="match status" value="3"/>
</dbReference>
<dbReference type="Ensembl" id="ENSDCDT00010047249.1">
    <property type="protein sequence ID" value="ENSDCDP00010037664.1"/>
    <property type="gene ID" value="ENSDCDG00010024519.1"/>
</dbReference>
<evidence type="ECO:0000256" key="2">
    <source>
        <dbReference type="ARBA" id="ARBA00022475"/>
    </source>
</evidence>
<keyword evidence="2" id="KW-1003">Cell membrane</keyword>
<evidence type="ECO:0000256" key="7">
    <source>
        <dbReference type="ARBA" id="ARBA00022902"/>
    </source>
</evidence>
<keyword evidence="9" id="KW-0770">Synapse</keyword>
<evidence type="ECO:0000256" key="9">
    <source>
        <dbReference type="ARBA" id="ARBA00023018"/>
    </source>
</evidence>
<comment type="subcellular location">
    <subcellularLocation>
        <location evidence="1">Cell membrane</location>
        <topology evidence="1">Single-pass type I membrane protein</topology>
    </subcellularLocation>
    <subcellularLocation>
        <location evidence="14">Postsynaptic density</location>
    </subcellularLocation>
</comment>
<sequence>MVSCPGKPVVLMIGVLMLRSASAQNAGFVKSPLSETKLTGDTFELYCDVVGSPTPEIQWWYAEVNRADFFSQLWDGARKSRVSISTAYGTNGVSVLAVTRVTLEDSGTYECRASNDPRRNILHQSPATTWIRAQATVTVLQKPTIAASEQMILPSDGHSPPISLQCNLTSTHNTYKESFWMKNGEEVAGTRDKIMNMEFKILKPKTDDAAEYMCVYTFEMAPPANATIEVKAAPDITGHKRSENKNEGQSAVLYCKSVGYPYPVWTWRKKEMDDFVDIDNSTGRFFIHNKDNFTELTIIKLDINIDPGDYMCNATNIIGSTYVTSLLRVRSQLAPLWPLLGVLAEILVLVLIIVVYEKRKKPDEVPDDDELAGPMKTNSTNNHKDKNLRQRNTN</sequence>
<reference evidence="23" key="2">
    <citation type="submission" date="2025-08" db="UniProtKB">
        <authorList>
            <consortium name="Ensembl"/>
        </authorList>
    </citation>
    <scope>IDENTIFICATION</scope>
</reference>
<feature type="chain" id="PRO_5044281144" description="Neuroplastin" evidence="21">
    <location>
        <begin position="24"/>
        <end position="394"/>
    </location>
</feature>
<reference evidence="23 24" key="1">
    <citation type="submission" date="2020-06" db="EMBL/GenBank/DDBJ databases">
        <authorList>
            <consortium name="Wellcome Sanger Institute Data Sharing"/>
        </authorList>
    </citation>
    <scope>NUCLEOTIDE SEQUENCE [LARGE SCALE GENOMIC DNA]</scope>
</reference>
<dbReference type="InterPro" id="IPR007110">
    <property type="entry name" value="Ig-like_dom"/>
</dbReference>
<dbReference type="GeneID" id="114766722"/>
<dbReference type="PANTHER" id="PTHR10075:SF108">
    <property type="entry name" value="NEUROPLASTIN"/>
    <property type="match status" value="1"/>
</dbReference>
<evidence type="ECO:0000256" key="12">
    <source>
        <dbReference type="ARBA" id="ARBA00023180"/>
    </source>
</evidence>
<reference evidence="23" key="3">
    <citation type="submission" date="2025-09" db="UniProtKB">
        <authorList>
            <consortium name="Ensembl"/>
        </authorList>
    </citation>
    <scope>IDENTIFICATION</scope>
</reference>
<dbReference type="GeneTree" id="ENSGT00940000156195"/>
<dbReference type="InterPro" id="IPR036179">
    <property type="entry name" value="Ig-like_dom_sf"/>
</dbReference>
<keyword evidence="8 20" id="KW-1133">Transmembrane helix</keyword>
<dbReference type="Gene3D" id="2.60.40.10">
    <property type="entry name" value="Immunoglobulins"/>
    <property type="match status" value="3"/>
</dbReference>
<comment type="function">
    <text evidence="15">Probable homophilic and heterophilic cell adhesion molecule involved in long term potentiation at hippocampal excitatory synapses through activation of p38MAPK. May also regulate neurite outgrowth by activating the FGFR1 signaling pathway. May play a role in synaptic plasticity. Also acts as a chaperone for ATP2B1; stabilizes ATP2B1 and increases its ATPase activity. Promotes localization of XKR8 at the cell membrane.</text>
</comment>
<dbReference type="FunFam" id="2.60.40.10:FF:000291">
    <property type="entry name" value="Neuroplastin b"/>
    <property type="match status" value="1"/>
</dbReference>
<dbReference type="FunFam" id="2.60.40.10:FF:000387">
    <property type="entry name" value="Neuroplastin b"/>
    <property type="match status" value="1"/>
</dbReference>
<name>A0AAY4CY26_9TELE</name>
<evidence type="ECO:0000259" key="22">
    <source>
        <dbReference type="PROSITE" id="PS50835"/>
    </source>
</evidence>
<dbReference type="GO" id="GO:0070593">
    <property type="term" value="P:dendrite self-avoidance"/>
    <property type="evidence" value="ECO:0007669"/>
    <property type="project" value="TreeGrafter"/>
</dbReference>
<accession>A0AAY4CY26</accession>
<evidence type="ECO:0000256" key="15">
    <source>
        <dbReference type="ARBA" id="ARBA00058598"/>
    </source>
</evidence>
<evidence type="ECO:0000256" key="17">
    <source>
        <dbReference type="ARBA" id="ARBA00069991"/>
    </source>
</evidence>
<organism evidence="23 24">
    <name type="scientific">Denticeps clupeoides</name>
    <name type="common">denticle herring</name>
    <dbReference type="NCBI Taxonomy" id="299321"/>
    <lineage>
        <taxon>Eukaryota</taxon>
        <taxon>Metazoa</taxon>
        <taxon>Chordata</taxon>
        <taxon>Craniata</taxon>
        <taxon>Vertebrata</taxon>
        <taxon>Euteleostomi</taxon>
        <taxon>Actinopterygii</taxon>
        <taxon>Neopterygii</taxon>
        <taxon>Teleostei</taxon>
        <taxon>Clupei</taxon>
        <taxon>Clupeiformes</taxon>
        <taxon>Denticipitoidei</taxon>
        <taxon>Denticipitidae</taxon>
        <taxon>Denticeps</taxon>
    </lineage>
</organism>
<dbReference type="GO" id="GO:0098632">
    <property type="term" value="F:cell-cell adhesion mediator activity"/>
    <property type="evidence" value="ECO:0007669"/>
    <property type="project" value="TreeGrafter"/>
</dbReference>
<dbReference type="GO" id="GO:0030425">
    <property type="term" value="C:dendrite"/>
    <property type="evidence" value="ECO:0007669"/>
    <property type="project" value="UniProtKB-ARBA"/>
</dbReference>
<dbReference type="InterPro" id="IPR013783">
    <property type="entry name" value="Ig-like_fold"/>
</dbReference>
<keyword evidence="4 21" id="KW-0732">Signal</keyword>
<feature type="domain" description="Ig-like" evidence="22">
    <location>
        <begin position="143"/>
        <end position="229"/>
    </location>
</feature>
<dbReference type="PRINTS" id="PR01856">
    <property type="entry name" value="BASIGIN"/>
</dbReference>
<dbReference type="GO" id="GO:0050804">
    <property type="term" value="P:modulation of chemical synaptic transmission"/>
    <property type="evidence" value="ECO:0007669"/>
    <property type="project" value="UniProtKB-ARBA"/>
</dbReference>
<keyword evidence="7" id="KW-0524">Neurogenesis</keyword>
<proteinExistence type="predicted"/>
<keyword evidence="6" id="KW-0130">Cell adhesion</keyword>
<feature type="domain" description="Ig-like" evidence="22">
    <location>
        <begin position="234"/>
        <end position="330"/>
    </location>
</feature>
<evidence type="ECO:0000256" key="19">
    <source>
        <dbReference type="SAM" id="MobiDB-lite"/>
    </source>
</evidence>
<dbReference type="PROSITE" id="PS50835">
    <property type="entry name" value="IG_LIKE"/>
    <property type="match status" value="3"/>
</dbReference>
<dbReference type="PANTHER" id="PTHR10075">
    <property type="entry name" value="BASIGIN RELATED"/>
    <property type="match status" value="1"/>
</dbReference>
<comment type="subunit">
    <text evidence="16">Interacts with ATP2B1; this interaction stabilizes ATP2B1 and increases ATPase activity; this interaction controls T cell calcium homeostasis following T cell activation. Interacts with XKR8; promoting its localization at the cell membrane.</text>
</comment>
<dbReference type="GO" id="GO:0060255">
    <property type="term" value="P:regulation of macromolecule metabolic process"/>
    <property type="evidence" value="ECO:0007669"/>
    <property type="project" value="UniProtKB-ARBA"/>
</dbReference>
<evidence type="ECO:0000256" key="3">
    <source>
        <dbReference type="ARBA" id="ARBA00022692"/>
    </source>
</evidence>
<keyword evidence="12" id="KW-0325">Glycoprotein</keyword>
<evidence type="ECO:0000256" key="6">
    <source>
        <dbReference type="ARBA" id="ARBA00022889"/>
    </source>
</evidence>
<dbReference type="GO" id="GO:0030424">
    <property type="term" value="C:axon"/>
    <property type="evidence" value="ECO:0007669"/>
    <property type="project" value="TreeGrafter"/>
</dbReference>
<feature type="region of interest" description="Disordered" evidence="19">
    <location>
        <begin position="363"/>
        <end position="394"/>
    </location>
</feature>
<dbReference type="InterPro" id="IPR003598">
    <property type="entry name" value="Ig_sub2"/>
</dbReference>
<evidence type="ECO:0000256" key="20">
    <source>
        <dbReference type="SAM" id="Phobius"/>
    </source>
</evidence>
<dbReference type="PIRSF" id="PIRSF000615">
    <property type="entry name" value="TyrPK_CSF1-R"/>
    <property type="match status" value="1"/>
</dbReference>
<evidence type="ECO:0000256" key="10">
    <source>
        <dbReference type="ARBA" id="ARBA00023136"/>
    </source>
</evidence>
<keyword evidence="11" id="KW-1015">Disulfide bond</keyword>
<dbReference type="SMART" id="SM00408">
    <property type="entry name" value="IGc2"/>
    <property type="match status" value="2"/>
</dbReference>
<dbReference type="GO" id="GO:0007411">
    <property type="term" value="P:axon guidance"/>
    <property type="evidence" value="ECO:0007669"/>
    <property type="project" value="TreeGrafter"/>
</dbReference>
<evidence type="ECO:0000256" key="11">
    <source>
        <dbReference type="ARBA" id="ARBA00023157"/>
    </source>
</evidence>
<dbReference type="AlphaFoldDB" id="A0AAY4CY26"/>
<evidence type="ECO:0000256" key="8">
    <source>
        <dbReference type="ARBA" id="ARBA00022989"/>
    </source>
</evidence>
<keyword evidence="13" id="KW-0393">Immunoglobulin domain</keyword>
<dbReference type="FunFam" id="2.60.40.10:FF:000385">
    <property type="entry name" value="Neuroplastin a"/>
    <property type="match status" value="1"/>
</dbReference>
<evidence type="ECO:0000313" key="23">
    <source>
        <dbReference type="Ensembl" id="ENSDCDP00010037664.1"/>
    </source>
</evidence>
<evidence type="ECO:0000256" key="16">
    <source>
        <dbReference type="ARBA" id="ARBA00062520"/>
    </source>
</evidence>
<keyword evidence="24" id="KW-1185">Reference proteome</keyword>
<feature type="transmembrane region" description="Helical" evidence="20">
    <location>
        <begin position="336"/>
        <end position="356"/>
    </location>
</feature>